<evidence type="ECO:0000256" key="5">
    <source>
        <dbReference type="SAM" id="Phobius"/>
    </source>
</evidence>
<protein>
    <submittedName>
        <fullName evidence="6">MAPEG family protein</fullName>
    </submittedName>
</protein>
<evidence type="ECO:0000313" key="6">
    <source>
        <dbReference type="EMBL" id="MFC3156974.1"/>
    </source>
</evidence>
<keyword evidence="2 5" id="KW-0812">Transmembrane</keyword>
<accession>A0ABV7HT41</accession>
<evidence type="ECO:0000256" key="4">
    <source>
        <dbReference type="ARBA" id="ARBA00023136"/>
    </source>
</evidence>
<reference evidence="7" key="1">
    <citation type="journal article" date="2019" name="Int. J. Syst. Evol. Microbiol.">
        <title>The Global Catalogue of Microorganisms (GCM) 10K type strain sequencing project: providing services to taxonomists for standard genome sequencing and annotation.</title>
        <authorList>
            <consortium name="The Broad Institute Genomics Platform"/>
            <consortium name="The Broad Institute Genome Sequencing Center for Infectious Disease"/>
            <person name="Wu L."/>
            <person name="Ma J."/>
        </authorList>
    </citation>
    <scope>NUCLEOTIDE SEQUENCE [LARGE SCALE GENOMIC DNA]</scope>
    <source>
        <strain evidence="7">KCTC 52141</strain>
    </source>
</reference>
<dbReference type="Gene3D" id="1.20.120.550">
    <property type="entry name" value="Membrane associated eicosanoid/glutathione metabolism-like domain"/>
    <property type="match status" value="1"/>
</dbReference>
<name>A0ABV7HT41_9GAMM</name>
<dbReference type="RefSeq" id="WP_339617279.1">
    <property type="nucleotide sequence ID" value="NZ_AP031500.1"/>
</dbReference>
<comment type="subcellular location">
    <subcellularLocation>
        <location evidence="1">Membrane</location>
    </subcellularLocation>
</comment>
<organism evidence="6 7">
    <name type="scientific">Gilvimarinus japonicus</name>
    <dbReference type="NCBI Taxonomy" id="1796469"/>
    <lineage>
        <taxon>Bacteria</taxon>
        <taxon>Pseudomonadati</taxon>
        <taxon>Pseudomonadota</taxon>
        <taxon>Gammaproteobacteria</taxon>
        <taxon>Cellvibrionales</taxon>
        <taxon>Cellvibrionaceae</taxon>
        <taxon>Gilvimarinus</taxon>
    </lineage>
</organism>
<evidence type="ECO:0000313" key="7">
    <source>
        <dbReference type="Proteomes" id="UP001595548"/>
    </source>
</evidence>
<dbReference type="Proteomes" id="UP001595548">
    <property type="component" value="Unassembled WGS sequence"/>
</dbReference>
<dbReference type="InterPro" id="IPR001129">
    <property type="entry name" value="Membr-assoc_MAPEG"/>
</dbReference>
<keyword evidence="7" id="KW-1185">Reference proteome</keyword>
<gene>
    <name evidence="6" type="ORF">ACFOEB_17325</name>
</gene>
<evidence type="ECO:0000256" key="2">
    <source>
        <dbReference type="ARBA" id="ARBA00022692"/>
    </source>
</evidence>
<evidence type="ECO:0000256" key="3">
    <source>
        <dbReference type="ARBA" id="ARBA00022989"/>
    </source>
</evidence>
<feature type="transmembrane region" description="Helical" evidence="5">
    <location>
        <begin position="114"/>
        <end position="135"/>
    </location>
</feature>
<dbReference type="InterPro" id="IPR023352">
    <property type="entry name" value="MAPEG-like_dom_sf"/>
</dbReference>
<proteinExistence type="predicted"/>
<keyword evidence="3 5" id="KW-1133">Transmembrane helix</keyword>
<evidence type="ECO:0000256" key="1">
    <source>
        <dbReference type="ARBA" id="ARBA00004370"/>
    </source>
</evidence>
<keyword evidence="4 5" id="KW-0472">Membrane</keyword>
<feature type="transmembrane region" description="Helical" evidence="5">
    <location>
        <begin position="66"/>
        <end position="93"/>
    </location>
</feature>
<dbReference type="Pfam" id="PF01124">
    <property type="entry name" value="MAPEG"/>
    <property type="match status" value="1"/>
</dbReference>
<comment type="caution">
    <text evidence="6">The sequence shown here is derived from an EMBL/GenBank/DDBJ whole genome shotgun (WGS) entry which is preliminary data.</text>
</comment>
<dbReference type="EMBL" id="JBHRTL010000031">
    <property type="protein sequence ID" value="MFC3156974.1"/>
    <property type="molecule type" value="Genomic_DNA"/>
</dbReference>
<sequence>MIYPMAAMVLLTFYVALRMFKARVSAIKSGQVPIEHFRTYATPTDQLPAMMVYTQRCYNNLLEMPILFYAACLTAMVTQLTGTLMLVLAWLYVACRIAQATLHLRGKVRWRMRSFFASVVCLLAMWGVLVGAALAR</sequence>
<dbReference type="SUPFAM" id="SSF161084">
    <property type="entry name" value="MAPEG domain-like"/>
    <property type="match status" value="1"/>
</dbReference>